<dbReference type="Pfam" id="PF22939">
    <property type="entry name" value="WHD_GPIID"/>
    <property type="match status" value="1"/>
</dbReference>
<evidence type="ECO:0000313" key="6">
    <source>
        <dbReference type="Proteomes" id="UP001149954"/>
    </source>
</evidence>
<dbReference type="InterPro" id="IPR036770">
    <property type="entry name" value="Ankyrin_rpt-contain_sf"/>
</dbReference>
<dbReference type="InterPro" id="IPR031348">
    <property type="entry name" value="PigL_N"/>
</dbReference>
<protein>
    <submittedName>
        <fullName evidence="5">NACHT nucleoside triphosphatase</fullName>
    </submittedName>
</protein>
<accession>A0A9X0CBN7</accession>
<reference evidence="5" key="2">
    <citation type="journal article" date="2023" name="IMA Fungus">
        <title>Comparative genomic study of the Penicillium genus elucidates a diverse pangenome and 15 lateral gene transfer events.</title>
        <authorList>
            <person name="Petersen C."/>
            <person name="Sorensen T."/>
            <person name="Nielsen M.R."/>
            <person name="Sondergaard T.E."/>
            <person name="Sorensen J.L."/>
            <person name="Fitzpatrick D.A."/>
            <person name="Frisvad J.C."/>
            <person name="Nielsen K.L."/>
        </authorList>
    </citation>
    <scope>NUCLEOTIDE SEQUENCE</scope>
    <source>
        <strain evidence="5">IBT 29495</strain>
    </source>
</reference>
<feature type="domain" description="NACHT" evidence="4">
    <location>
        <begin position="218"/>
        <end position="362"/>
    </location>
</feature>
<feature type="repeat" description="ANK" evidence="3">
    <location>
        <begin position="808"/>
        <end position="840"/>
    </location>
</feature>
<feature type="repeat" description="ANK" evidence="3">
    <location>
        <begin position="775"/>
        <end position="807"/>
    </location>
</feature>
<name>A0A9X0CBN7_9EURO</name>
<comment type="caution">
    <text evidence="5">The sequence shown here is derived from an EMBL/GenBank/DDBJ whole genome shotgun (WGS) entry which is preliminary data.</text>
</comment>
<feature type="repeat" description="ANK" evidence="3">
    <location>
        <begin position="841"/>
        <end position="873"/>
    </location>
</feature>
<feature type="repeat" description="ANK" evidence="3">
    <location>
        <begin position="741"/>
        <end position="773"/>
    </location>
</feature>
<dbReference type="Pfam" id="PF24883">
    <property type="entry name" value="NPHP3_N"/>
    <property type="match status" value="1"/>
</dbReference>
<organism evidence="5 6">
    <name type="scientific">Penicillium fimorum</name>
    <dbReference type="NCBI Taxonomy" id="1882269"/>
    <lineage>
        <taxon>Eukaryota</taxon>
        <taxon>Fungi</taxon>
        <taxon>Dikarya</taxon>
        <taxon>Ascomycota</taxon>
        <taxon>Pezizomycotina</taxon>
        <taxon>Eurotiomycetes</taxon>
        <taxon>Eurotiomycetidae</taxon>
        <taxon>Eurotiales</taxon>
        <taxon>Aspergillaceae</taxon>
        <taxon>Penicillium</taxon>
    </lineage>
</organism>
<dbReference type="PROSITE" id="PS50088">
    <property type="entry name" value="ANK_REPEAT"/>
    <property type="match status" value="10"/>
</dbReference>
<dbReference type="InterPro" id="IPR056884">
    <property type="entry name" value="NPHP3-like_N"/>
</dbReference>
<feature type="repeat" description="ANK" evidence="3">
    <location>
        <begin position="940"/>
        <end position="972"/>
    </location>
</feature>
<feature type="repeat" description="ANK" evidence="3">
    <location>
        <begin position="874"/>
        <end position="906"/>
    </location>
</feature>
<dbReference type="Pfam" id="PF00023">
    <property type="entry name" value="Ank"/>
    <property type="match status" value="1"/>
</dbReference>
<dbReference type="InterPro" id="IPR007111">
    <property type="entry name" value="NACHT_NTPase"/>
</dbReference>
<sequence>MADPLSIASGVAGLLSFGIQVTQTLVEFYSAYKSQTPALAKIILNLESLSSILRSLDDAVQKRQSQTDALLQEIDKAAAGCREIIEELWDECQKFQKDSTLSLKGRIQVAGRRAIYPFRTSTLQKLEEDIGEIRDSLSLALNVLQIRNQTGLEDGISELKILVQQTNTIQISATIRDWLKAPDATIDHNLACEKRHTSTGLWLVNGQKFQNWLIEPNSFLWLNGFAGCGKSILCSTAIQIVQRDRQHQPGAGIGFFYFSFNDEAKTDCSGMLRALLLQLSAQLEGGETALQELYGLYKSGTPPVKVLLDSLRQTVCKFNSTYILLDALDESPRDDKREYVLDAIEKIRQWDLPTLHLLATSRNEIDIRNSLETTSCQDIPMRNPETNMDIQNFISYQLSNDPKFRRWKSRHDEIQEKLIEKAQGVFRYVECQLLVLKRARIRNELDKCLRSLPRDLDEAYERILCSIDEGYIEEVRLLLTLLCVSDRPVTMEQLIDALTIDVGASELQLDRDGRSFSENDVLDICLGLIETAVIEDEYSEETTTIVRIAHFSVQEYLESDRISQQDAAKFRIQKETTHTKLAQICLVYLLDPSLSIGNLDETKLHMFPFAHFAARQWFLSYSNSGERKIEIESLILKLFKDQPESFATWVLLDDMNYRCSSVPNFDHHIPSPLYYTALLGLENILHAFIASWAEETTIQAAFNAQGGEYGNALQAASYSGHEKVVQILLDHDADVNAQGGRWANALQTASYHGHGNVVQILVDHGAGVNAQGDEKYSNALQAASYEGHENVAQILVDHGADVNAQGGYSGNALQAASYSGHEKVVHILLDHGADINAQGGYYGNALQAAACGGHKEVVQTLLDHGADVNAQGGYSGNALQAASYSGHEKVVHILLDHGADINAQGGYYGNALQAAACGGHKEVVQTLLDCSADINTQEGQYGNALQAASYSGHEKVVQILLDRGADVNAQGPFRSALQAASMEGHEDVVQILLDHGADVNALGPFGNALQAAASSDSALFDFRIPDREKVVQILLDHGADVNAQGGYYGNALQAAASFKYQLYERAPFSHYESVIKILLDHGADVNAQGGYFGNSLQAAAYRGSTMGVQILLDHGADADAQGGRYGSALQAAISFNANTFEGEQLPDREMLIQILLDHGTDVNAQGGKYGNALQAASCRGHEKVVQILLDRGADVNAQGGKYDSALEAAFWEEHEVVVQLLLDNGADDKAIRLIESEEIGS</sequence>
<reference evidence="5" key="1">
    <citation type="submission" date="2022-12" db="EMBL/GenBank/DDBJ databases">
        <authorList>
            <person name="Petersen C."/>
        </authorList>
    </citation>
    <scope>NUCLEOTIDE SEQUENCE</scope>
    <source>
        <strain evidence="5">IBT 29495</strain>
    </source>
</reference>
<dbReference type="AlphaFoldDB" id="A0A9X0CBN7"/>
<feature type="repeat" description="ANK" evidence="3">
    <location>
        <begin position="708"/>
        <end position="740"/>
    </location>
</feature>
<dbReference type="PANTHER" id="PTHR24198:SF165">
    <property type="entry name" value="ANKYRIN REPEAT-CONTAINING PROTEIN-RELATED"/>
    <property type="match status" value="1"/>
</dbReference>
<dbReference type="PANTHER" id="PTHR24198">
    <property type="entry name" value="ANKYRIN REPEAT AND PROTEIN KINASE DOMAIN-CONTAINING PROTEIN"/>
    <property type="match status" value="1"/>
</dbReference>
<dbReference type="InterPro" id="IPR002110">
    <property type="entry name" value="Ankyrin_rpt"/>
</dbReference>
<evidence type="ECO:0000313" key="5">
    <source>
        <dbReference type="EMBL" id="KAJ5520152.1"/>
    </source>
</evidence>
<dbReference type="Pfam" id="PF17111">
    <property type="entry name" value="PigL_N"/>
    <property type="match status" value="1"/>
</dbReference>
<evidence type="ECO:0000256" key="3">
    <source>
        <dbReference type="PROSITE-ProRule" id="PRU00023"/>
    </source>
</evidence>
<feature type="repeat" description="ANK" evidence="3">
    <location>
        <begin position="907"/>
        <end position="939"/>
    </location>
</feature>
<dbReference type="SMART" id="SM00248">
    <property type="entry name" value="ANK"/>
    <property type="match status" value="15"/>
</dbReference>
<dbReference type="PROSITE" id="PS50297">
    <property type="entry name" value="ANK_REP_REGION"/>
    <property type="match status" value="8"/>
</dbReference>
<dbReference type="SUPFAM" id="SSF52540">
    <property type="entry name" value="P-loop containing nucleoside triphosphate hydrolases"/>
    <property type="match status" value="1"/>
</dbReference>
<keyword evidence="2 3" id="KW-0040">ANK repeat</keyword>
<keyword evidence="6" id="KW-1185">Reference proteome</keyword>
<keyword evidence="1" id="KW-0677">Repeat</keyword>
<dbReference type="SUPFAM" id="SSF48403">
    <property type="entry name" value="Ankyrin repeat"/>
    <property type="match status" value="2"/>
</dbReference>
<dbReference type="InterPro" id="IPR054471">
    <property type="entry name" value="GPIID_WHD"/>
</dbReference>
<dbReference type="Pfam" id="PF12796">
    <property type="entry name" value="Ank_2"/>
    <property type="match status" value="5"/>
</dbReference>
<gene>
    <name evidence="5" type="ORF">N7463_000605</name>
</gene>
<evidence type="ECO:0000259" key="4">
    <source>
        <dbReference type="PROSITE" id="PS50837"/>
    </source>
</evidence>
<dbReference type="OrthoDB" id="4772757at2759"/>
<feature type="repeat" description="ANK" evidence="3">
    <location>
        <begin position="972"/>
        <end position="1004"/>
    </location>
</feature>
<dbReference type="InterPro" id="IPR027417">
    <property type="entry name" value="P-loop_NTPase"/>
</dbReference>
<proteinExistence type="predicted"/>
<evidence type="ECO:0000256" key="1">
    <source>
        <dbReference type="ARBA" id="ARBA00022737"/>
    </source>
</evidence>
<dbReference type="EMBL" id="JAPWDS010000001">
    <property type="protein sequence ID" value="KAJ5520152.1"/>
    <property type="molecule type" value="Genomic_DNA"/>
</dbReference>
<dbReference type="PROSITE" id="PS50837">
    <property type="entry name" value="NACHT"/>
    <property type="match status" value="1"/>
</dbReference>
<feature type="repeat" description="ANK" evidence="3">
    <location>
        <begin position="1168"/>
        <end position="1200"/>
    </location>
</feature>
<dbReference type="Gene3D" id="1.25.40.20">
    <property type="entry name" value="Ankyrin repeat-containing domain"/>
    <property type="match status" value="4"/>
</dbReference>
<dbReference type="Gene3D" id="3.40.50.300">
    <property type="entry name" value="P-loop containing nucleotide triphosphate hydrolases"/>
    <property type="match status" value="1"/>
</dbReference>
<evidence type="ECO:0000256" key="2">
    <source>
        <dbReference type="ARBA" id="ARBA00023043"/>
    </source>
</evidence>
<dbReference type="Proteomes" id="UP001149954">
    <property type="component" value="Unassembled WGS sequence"/>
</dbReference>